<dbReference type="GO" id="GO:0016787">
    <property type="term" value="F:hydrolase activity"/>
    <property type="evidence" value="ECO:0007669"/>
    <property type="project" value="UniProtKB-KW"/>
</dbReference>
<keyword evidence="2" id="KW-0378">Hydrolase</keyword>
<gene>
    <name evidence="2" type="ORF">F9K94_01425</name>
</gene>
<dbReference type="InterPro" id="IPR003010">
    <property type="entry name" value="C-N_Hydrolase"/>
</dbReference>
<feature type="domain" description="CN hydrolase" evidence="1">
    <location>
        <begin position="5"/>
        <end position="259"/>
    </location>
</feature>
<dbReference type="CDD" id="cd07574">
    <property type="entry name" value="nitrilase_Rim1_like"/>
    <property type="match status" value="1"/>
</dbReference>
<proteinExistence type="predicted"/>
<dbReference type="AlphaFoldDB" id="A0A7V7VXR7"/>
<dbReference type="RefSeq" id="WP_151643218.1">
    <property type="nucleotide sequence ID" value="NZ_WBVY01000001.1"/>
</dbReference>
<dbReference type="Proteomes" id="UP000460650">
    <property type="component" value="Unassembled WGS sequence"/>
</dbReference>
<dbReference type="EMBL" id="WBVY01000001">
    <property type="protein sequence ID" value="KAB2658885.1"/>
    <property type="molecule type" value="Genomic_DNA"/>
</dbReference>
<dbReference type="Pfam" id="PF00795">
    <property type="entry name" value="CN_hydrolase"/>
    <property type="match status" value="1"/>
</dbReference>
<organism evidence="2 3">
    <name type="scientific">Brucella tritici</name>
    <dbReference type="NCBI Taxonomy" id="94626"/>
    <lineage>
        <taxon>Bacteria</taxon>
        <taxon>Pseudomonadati</taxon>
        <taxon>Pseudomonadota</taxon>
        <taxon>Alphaproteobacteria</taxon>
        <taxon>Hyphomicrobiales</taxon>
        <taxon>Brucellaceae</taxon>
        <taxon>Brucella/Ochrobactrum group</taxon>
        <taxon>Brucella</taxon>
    </lineage>
</organism>
<accession>A0A7V7VXR7</accession>
<dbReference type="Gene3D" id="3.60.110.10">
    <property type="entry name" value="Carbon-nitrogen hydrolase"/>
    <property type="match status" value="1"/>
</dbReference>
<evidence type="ECO:0000313" key="3">
    <source>
        <dbReference type="Proteomes" id="UP000460650"/>
    </source>
</evidence>
<evidence type="ECO:0000259" key="1">
    <source>
        <dbReference type="PROSITE" id="PS50263"/>
    </source>
</evidence>
<dbReference type="PANTHER" id="PTHR23088">
    <property type="entry name" value="NITRILASE-RELATED"/>
    <property type="match status" value="1"/>
</dbReference>
<dbReference type="PROSITE" id="PS50263">
    <property type="entry name" value="CN_HYDROLASE"/>
    <property type="match status" value="1"/>
</dbReference>
<comment type="caution">
    <text evidence="2">The sequence shown here is derived from an EMBL/GenBank/DDBJ whole genome shotgun (WGS) entry which is preliminary data.</text>
</comment>
<sequence>MSREVTLSVCQYCVEEIRGFEDMAARVHRFLDQAAGADIVVFPELFTIELFTTLPEWRHRPISDLVLIDQFTSDYKALFAEEAKRRGCFIAAGSHLERVAESRYENIAYLFGPDGECFPHSKTHIFPAEAGWSTAEGDRMDAITLPFAKVGFNVCYENEIPECAASLAEQGAEIILAPSATFNEQGFWRVRHCAQARCVENQVYLVHSCLGGELGAPLPSNFARSSILGPCDLAWKNAAGIIAEAPTGIATTVTATVDIDLLYENRLSGAATTFHDRRRQAHLYRNWPSHVRP</sequence>
<reference evidence="2 3" key="1">
    <citation type="submission" date="2019-09" db="EMBL/GenBank/DDBJ databases">
        <title>Taxonomic organization of the family Brucellaceae based on a phylogenomic approach.</title>
        <authorList>
            <person name="Leclercq S."/>
            <person name="Cloeckaert A."/>
            <person name="Zygmunt M.S."/>
        </authorList>
    </citation>
    <scope>NUCLEOTIDE SEQUENCE [LARGE SCALE GENOMIC DNA]</scope>
    <source>
        <strain evidence="2 3">TA93</strain>
    </source>
</reference>
<dbReference type="PANTHER" id="PTHR23088:SF50">
    <property type="entry name" value="HYDROLASE YHCX"/>
    <property type="match status" value="1"/>
</dbReference>
<evidence type="ECO:0000313" key="2">
    <source>
        <dbReference type="EMBL" id="KAB2658885.1"/>
    </source>
</evidence>
<protein>
    <submittedName>
        <fullName evidence="2">Carbon-nitrogen hydrolase family protein</fullName>
    </submittedName>
</protein>
<name>A0A7V7VXR7_9HYPH</name>
<dbReference type="InterPro" id="IPR036526">
    <property type="entry name" value="C-N_Hydrolase_sf"/>
</dbReference>
<dbReference type="SUPFAM" id="SSF56317">
    <property type="entry name" value="Carbon-nitrogen hydrolase"/>
    <property type="match status" value="1"/>
</dbReference>